<dbReference type="GO" id="GO:0016020">
    <property type="term" value="C:membrane"/>
    <property type="evidence" value="ECO:0007669"/>
    <property type="project" value="TreeGrafter"/>
</dbReference>
<dbReference type="STRING" id="6182.A0A4Z2DVC1"/>
<name>A0A4Z2DVC1_SCHJA</name>
<dbReference type="EMBL" id="SKCS01000025">
    <property type="protein sequence ID" value="TNN20486.1"/>
    <property type="molecule type" value="Genomic_DNA"/>
</dbReference>
<feature type="transmembrane region" description="Helical" evidence="2">
    <location>
        <begin position="117"/>
        <end position="138"/>
    </location>
</feature>
<feature type="transmembrane region" description="Helical" evidence="2">
    <location>
        <begin position="35"/>
        <end position="59"/>
    </location>
</feature>
<dbReference type="AlphaFoldDB" id="A0A4Z2DVC1"/>
<protein>
    <submittedName>
        <fullName evidence="3">Rolling stone-like</fullName>
    </submittedName>
</protein>
<comment type="caution">
    <text evidence="3">The sequence shown here is derived from an EMBL/GenBank/DDBJ whole genome shotgun (WGS) entry which is preliminary data.</text>
</comment>
<evidence type="ECO:0000256" key="2">
    <source>
        <dbReference type="SAM" id="Phobius"/>
    </source>
</evidence>
<keyword evidence="4" id="KW-1185">Reference proteome</keyword>
<evidence type="ECO:0000313" key="4">
    <source>
        <dbReference type="Proteomes" id="UP000311919"/>
    </source>
</evidence>
<dbReference type="Proteomes" id="UP000311919">
    <property type="component" value="Unassembled WGS sequence"/>
</dbReference>
<feature type="compositionally biased region" description="Basic and acidic residues" evidence="1">
    <location>
        <begin position="215"/>
        <end position="232"/>
    </location>
</feature>
<gene>
    <name evidence="3" type="ORF">EWB00_003916</name>
</gene>
<dbReference type="PANTHER" id="PTHR12242">
    <property type="entry name" value="OS02G0130600 PROTEIN-RELATED"/>
    <property type="match status" value="1"/>
</dbReference>
<proteinExistence type="predicted"/>
<sequence>MVNCTEFRQFQTVETSCTGLLFHHARPQDFVRSQWICFTPICFTIYRVILAILLFIWMICDFTRETIKYFNYVGYTWVTYATNWAFIAFTLIHISLATYCLIYNIKYPNNKPKFYQPLWFMYNLSSTSIFVICVLFWFELSNSPLGPFNNGQIYPAIDWSTPQSTILVCLGGLIATILCHVILYTIYFVRVNVSAKFGGRGYMLIEESTERHGYDNHEFELGEDASKQEGKTSKIQNPKTEYQKYGTVE</sequence>
<organism evidence="3 4">
    <name type="scientific">Schistosoma japonicum</name>
    <name type="common">Blood fluke</name>
    <dbReference type="NCBI Taxonomy" id="6182"/>
    <lineage>
        <taxon>Eukaryota</taxon>
        <taxon>Metazoa</taxon>
        <taxon>Spiralia</taxon>
        <taxon>Lophotrochozoa</taxon>
        <taxon>Platyhelminthes</taxon>
        <taxon>Trematoda</taxon>
        <taxon>Digenea</taxon>
        <taxon>Strigeidida</taxon>
        <taxon>Schistosomatoidea</taxon>
        <taxon>Schistosomatidae</taxon>
        <taxon>Schistosoma</taxon>
    </lineage>
</organism>
<keyword evidence="2" id="KW-1133">Transmembrane helix</keyword>
<feature type="transmembrane region" description="Helical" evidence="2">
    <location>
        <begin position="165"/>
        <end position="189"/>
    </location>
</feature>
<evidence type="ECO:0000256" key="1">
    <source>
        <dbReference type="SAM" id="MobiDB-lite"/>
    </source>
</evidence>
<dbReference type="OrthoDB" id="419711at2759"/>
<keyword evidence="2" id="KW-0812">Transmembrane</keyword>
<keyword evidence="2" id="KW-0472">Membrane</keyword>
<feature type="region of interest" description="Disordered" evidence="1">
    <location>
        <begin position="215"/>
        <end position="249"/>
    </location>
</feature>
<accession>A0A4Z2DVC1</accession>
<evidence type="ECO:0000313" key="3">
    <source>
        <dbReference type="EMBL" id="TNN20486.1"/>
    </source>
</evidence>
<feature type="transmembrane region" description="Helical" evidence="2">
    <location>
        <begin position="84"/>
        <end position="105"/>
    </location>
</feature>
<reference evidence="3 4" key="1">
    <citation type="submission" date="2019-03" db="EMBL/GenBank/DDBJ databases">
        <title>An improved genome assembly of the fluke Schistosoma japonicum.</title>
        <authorList>
            <person name="Hu W."/>
            <person name="Luo F."/>
            <person name="Yin M."/>
            <person name="Mo X."/>
            <person name="Sun C."/>
            <person name="Wu Q."/>
            <person name="Zhu B."/>
            <person name="Xiang M."/>
            <person name="Wang J."/>
            <person name="Wang Y."/>
            <person name="Zhang T."/>
            <person name="Xu B."/>
            <person name="Zheng H."/>
            <person name="Feng Z."/>
        </authorList>
    </citation>
    <scope>NUCLEOTIDE SEQUENCE [LARGE SCALE GENOMIC DNA]</scope>
    <source>
        <strain evidence="3">HuSjv2</strain>
        <tissue evidence="3">Worms</tissue>
    </source>
</reference>